<dbReference type="Proteomes" id="UP000303581">
    <property type="component" value="Unassembled WGS sequence"/>
</dbReference>
<evidence type="ECO:0000313" key="4">
    <source>
        <dbReference type="EMBL" id="GCL68404.1"/>
    </source>
</evidence>
<proteinExistence type="predicted"/>
<evidence type="ECO:0000256" key="2">
    <source>
        <dbReference type="SAM" id="MobiDB-lite"/>
    </source>
</evidence>
<dbReference type="PANTHER" id="PTHR35579:SF6">
    <property type="entry name" value="DUF324 DOMAIN-CONTAINING PROTEIN"/>
    <property type="match status" value="1"/>
</dbReference>
<evidence type="ECO:0000256" key="1">
    <source>
        <dbReference type="ARBA" id="ARBA00023118"/>
    </source>
</evidence>
<gene>
    <name evidence="4" type="ORF">PAGU1579_01730</name>
</gene>
<keyword evidence="1" id="KW-0051">Antiviral defense</keyword>
<feature type="domain" description="CRISPR type III-associated protein" evidence="3">
    <location>
        <begin position="119"/>
        <end position="164"/>
    </location>
</feature>
<comment type="caution">
    <text evidence="4">The sequence shown here is derived from an EMBL/GenBank/DDBJ whole genome shotgun (WGS) entry which is preliminary data.</text>
</comment>
<dbReference type="EMBL" id="BJCR01000003">
    <property type="protein sequence ID" value="GCL68404.1"/>
    <property type="molecule type" value="Genomic_DNA"/>
</dbReference>
<dbReference type="InterPro" id="IPR052216">
    <property type="entry name" value="CRISPR_Csm3_endoribonuclease"/>
</dbReference>
<keyword evidence="5" id="KW-1185">Reference proteome</keyword>
<dbReference type="AlphaFoldDB" id="A0A480B4I7"/>
<protein>
    <recommendedName>
        <fullName evidence="3">CRISPR type III-associated protein domain-containing protein</fullName>
    </recommendedName>
</protein>
<dbReference type="NCBIfam" id="TIGR03986">
    <property type="entry name" value="TIGR03986 family CRISPR-associated RAMP protein"/>
    <property type="match status" value="1"/>
</dbReference>
<evidence type="ECO:0000313" key="5">
    <source>
        <dbReference type="Proteomes" id="UP000303581"/>
    </source>
</evidence>
<accession>A0A480B4I7</accession>
<evidence type="ECO:0000259" key="3">
    <source>
        <dbReference type="Pfam" id="PF03787"/>
    </source>
</evidence>
<dbReference type="RefSeq" id="WP_137661489.1">
    <property type="nucleotide sequence ID" value="NZ_BJCR01000003.1"/>
</dbReference>
<dbReference type="InterPro" id="IPR023825">
    <property type="entry name" value="CRISPR-assoc_RAMP_BGP1436"/>
</dbReference>
<organism evidence="4 5">
    <name type="scientific">Veillonella tobetsuensis</name>
    <dbReference type="NCBI Taxonomy" id="1110546"/>
    <lineage>
        <taxon>Bacteria</taxon>
        <taxon>Bacillati</taxon>
        <taxon>Bacillota</taxon>
        <taxon>Negativicutes</taxon>
        <taxon>Veillonellales</taxon>
        <taxon>Veillonellaceae</taxon>
        <taxon>Veillonella</taxon>
    </lineage>
</organism>
<dbReference type="PANTHER" id="PTHR35579">
    <property type="entry name" value="CRISPR SYSTEM CMS ENDORIBONUCLEASE CSM3"/>
    <property type="match status" value="1"/>
</dbReference>
<dbReference type="InterPro" id="IPR005537">
    <property type="entry name" value="RAMP_III_fam"/>
</dbReference>
<dbReference type="Pfam" id="PF03787">
    <property type="entry name" value="RAMPs"/>
    <property type="match status" value="1"/>
</dbReference>
<feature type="compositionally biased region" description="Low complexity" evidence="2">
    <location>
        <begin position="45"/>
        <end position="61"/>
    </location>
</feature>
<sequence length="662" mass="74594">MAKKAKNKHAASAAFFQRVNGPDFDIKKATEPRGGGRGGQGRSGGYNNSYGNSGARSNGNSKYPSTPASASYNFVRLPSHVIPAEFYDGNFEGVTKDVMDAYRDHVTQTGTHTGYIDLTITTETPLFIGGPSKQEDTTPLEFYGGQNNPTIPGSSLKGMVKEIFKIVTASSFRPYQRGTGLGDFEDRYLYFRDIASAIKPLKNYYAERMMTTLPCGDGPSVPKAKPGFIIQTIDNNYFVVPSSMKKYSYLNNDGMERKMNAPSIDWTDKYVNIHTGAMRSKKSYMRITKPCTFGKRIPIPQSCIESYADDKNRGTLDLLDKRTGKSDDAAKSYTRCEDIKFVVPCFFTEKDGVVEHFGHGRYYRIAYDLKISNHLPNSLEQHNNGVDLCDSVFGYGDNWAGRVSFSDAHVQGTLKMCPSDYPHPLMGPNPTSFQLYLEQNVDDHNTYNHWGHEHASLRGYKMYWHQPLAKAKDWTRTAEEKEIKGTRKIRPVDVGVTFTSRIHFERLSDVELGALLMSLNLDQYSGGQRRTYYKLGMGKSIGFGSIKLDTDVTIFDNNSRYAVLFADGAWNTGKSTTDSKHYVQAFTTYRDDVLGADKPAYNAMLEDLYMMMDWNIANGPNAAKNWTEGISMMTIKNNKMDERIKYRSKLDMPKSFIEKWSK</sequence>
<name>A0A480B4I7_9FIRM</name>
<feature type="region of interest" description="Disordered" evidence="2">
    <location>
        <begin position="24"/>
        <end position="67"/>
    </location>
</feature>
<dbReference type="GO" id="GO:0051607">
    <property type="term" value="P:defense response to virus"/>
    <property type="evidence" value="ECO:0007669"/>
    <property type="project" value="UniProtKB-KW"/>
</dbReference>
<feature type="compositionally biased region" description="Gly residues" evidence="2">
    <location>
        <begin position="33"/>
        <end position="44"/>
    </location>
</feature>
<reference evidence="4 5" key="1">
    <citation type="submission" date="2019-03" db="EMBL/GenBank/DDBJ databases">
        <title>Draft genome sequences of two Veillonella tobetsuensis clinical isolates from intraoperative bronchial fluids of elderly patients with pulmonary carcinoma.</title>
        <authorList>
            <person name="Akiyama T."/>
        </authorList>
    </citation>
    <scope>NUCLEOTIDE SEQUENCE [LARGE SCALE GENOMIC DNA]</scope>
    <source>
        <strain evidence="4 5">PAGU 1579</strain>
    </source>
</reference>
<dbReference type="CDD" id="cd09726">
    <property type="entry name" value="RAMP_I_III"/>
    <property type="match status" value="1"/>
</dbReference>